<organism evidence="1 2">
    <name type="scientific">Aspergillus ellipticus CBS 707.79</name>
    <dbReference type="NCBI Taxonomy" id="1448320"/>
    <lineage>
        <taxon>Eukaryota</taxon>
        <taxon>Fungi</taxon>
        <taxon>Dikarya</taxon>
        <taxon>Ascomycota</taxon>
        <taxon>Pezizomycotina</taxon>
        <taxon>Eurotiomycetes</taxon>
        <taxon>Eurotiomycetidae</taxon>
        <taxon>Eurotiales</taxon>
        <taxon>Aspergillaceae</taxon>
        <taxon>Aspergillus</taxon>
        <taxon>Aspergillus subgen. Circumdati</taxon>
    </lineage>
</organism>
<sequence length="610" mass="69635">MDTGTATPPVFIGIYGLPASGKTFLVQQVRDGPEKDSFVTYDGLEIIDRAGLCSTTQFLEMAKEQQMTQRESSMVCIRLGGKPVVITQYCKFTDTKMGCEEPIMTKFELSRYTHIIYLDTPAEDIEERLHNGPQRLFKPPADRICEWQETQKRMLRDLCYKNRILFMAVKLPGEPISLILNLYTYSAKSNQDVAQKWWVEFQHPQPEPAGNDSENVLSLFGSKLAQSHSDGDGHYMGQLFGQPWTDSYKWLWQMYLLGQEIDDLEFDAICEDVAKHVTIYSRWPSFLDRVAECSHIRIVLITSGPRLIWEKVIDREKLSRYTNKYKASLVKDLKFKKRLLVWVFSGPRDLGMLKKGNASILFIGKETVVDQKLMDDWKDALDKGLYVTQVRFADLQSLRWNPFRIRDIDISESKLIDSIVALRRMIKIADAANAAATGLIMTPLIDRDSSQKVREDAYRRAGSYLAAQLIGNLVGTERYEIAHPLRIEKSGYRLMYEDETLIIQTVTAEQSFASGVRDIFTRAGLMQAPTPEHITVKHLTDIQTVLLLSGRVVDDGEMAGFVRRLRGLKERIRIVIVTREIGLGALFPYSDLRGLSRWESFGIAALEISR</sequence>
<dbReference type="InterPro" id="IPR036412">
    <property type="entry name" value="HAD-like_sf"/>
</dbReference>
<reference evidence="1 2" key="1">
    <citation type="submission" date="2018-02" db="EMBL/GenBank/DDBJ databases">
        <title>The genomes of Aspergillus section Nigri reveals drivers in fungal speciation.</title>
        <authorList>
            <consortium name="DOE Joint Genome Institute"/>
            <person name="Vesth T.C."/>
            <person name="Nybo J."/>
            <person name="Theobald S."/>
            <person name="Brandl J."/>
            <person name="Frisvad J.C."/>
            <person name="Nielsen K.F."/>
            <person name="Lyhne E.K."/>
            <person name="Kogle M.E."/>
            <person name="Kuo A."/>
            <person name="Riley R."/>
            <person name="Clum A."/>
            <person name="Nolan M."/>
            <person name="Lipzen A."/>
            <person name="Salamov A."/>
            <person name="Henrissat B."/>
            <person name="Wiebenga A."/>
            <person name="De vries R.P."/>
            <person name="Grigoriev I.V."/>
            <person name="Mortensen U.H."/>
            <person name="Andersen M.R."/>
            <person name="Baker S.E."/>
        </authorList>
    </citation>
    <scope>NUCLEOTIDE SEQUENCE [LARGE SCALE GENOMIC DNA]</scope>
    <source>
        <strain evidence="1 2">CBS 707.79</strain>
    </source>
</reference>
<dbReference type="InterPro" id="IPR029057">
    <property type="entry name" value="PRTase-like"/>
</dbReference>
<dbReference type="AlphaFoldDB" id="A0A319D5A0"/>
<evidence type="ECO:0000313" key="2">
    <source>
        <dbReference type="Proteomes" id="UP000247810"/>
    </source>
</evidence>
<proteinExistence type="predicted"/>
<keyword evidence="2" id="KW-1185">Reference proteome</keyword>
<gene>
    <name evidence="1" type="ORF">BO71DRAFT_457504</name>
</gene>
<protein>
    <submittedName>
        <fullName evidence="1">Uncharacterized protein</fullName>
    </submittedName>
</protein>
<accession>A0A319D5A0</accession>
<dbReference type="InterPro" id="IPR027417">
    <property type="entry name" value="P-loop_NTPase"/>
</dbReference>
<name>A0A319D5A0_9EURO</name>
<dbReference type="STRING" id="1448320.A0A319D5A0"/>
<dbReference type="Gene3D" id="3.40.50.300">
    <property type="entry name" value="P-loop containing nucleotide triphosphate hydrolases"/>
    <property type="match status" value="1"/>
</dbReference>
<dbReference type="OrthoDB" id="5416609at2759"/>
<dbReference type="Gene3D" id="3.40.50.2020">
    <property type="match status" value="1"/>
</dbReference>
<dbReference type="Proteomes" id="UP000247810">
    <property type="component" value="Unassembled WGS sequence"/>
</dbReference>
<dbReference type="SUPFAM" id="SSF52540">
    <property type="entry name" value="P-loop containing nucleoside triphosphate hydrolases"/>
    <property type="match status" value="1"/>
</dbReference>
<evidence type="ECO:0000313" key="1">
    <source>
        <dbReference type="EMBL" id="PYH92369.1"/>
    </source>
</evidence>
<dbReference type="EMBL" id="KZ825918">
    <property type="protein sequence ID" value="PYH92369.1"/>
    <property type="molecule type" value="Genomic_DNA"/>
</dbReference>
<dbReference type="SUPFAM" id="SSF56784">
    <property type="entry name" value="HAD-like"/>
    <property type="match status" value="1"/>
</dbReference>
<dbReference type="VEuPathDB" id="FungiDB:BO71DRAFT_457504"/>